<protein>
    <submittedName>
        <fullName evidence="1">Uncharacterized protein</fullName>
    </submittedName>
</protein>
<name>A0AA35TDQ8_GEOBA</name>
<evidence type="ECO:0000313" key="2">
    <source>
        <dbReference type="Proteomes" id="UP001174909"/>
    </source>
</evidence>
<evidence type="ECO:0000313" key="1">
    <source>
        <dbReference type="EMBL" id="CAI8046078.1"/>
    </source>
</evidence>
<comment type="caution">
    <text evidence="1">The sequence shown here is derived from an EMBL/GenBank/DDBJ whole genome shotgun (WGS) entry which is preliminary data.</text>
</comment>
<proteinExistence type="predicted"/>
<gene>
    <name evidence="1" type="ORF">GBAR_LOCUS25467</name>
</gene>
<reference evidence="1" key="1">
    <citation type="submission" date="2023-03" db="EMBL/GenBank/DDBJ databases">
        <authorList>
            <person name="Steffen K."/>
            <person name="Cardenas P."/>
        </authorList>
    </citation>
    <scope>NUCLEOTIDE SEQUENCE</scope>
</reference>
<dbReference type="Proteomes" id="UP001174909">
    <property type="component" value="Unassembled WGS sequence"/>
</dbReference>
<keyword evidence="2" id="KW-1185">Reference proteome</keyword>
<accession>A0AA35TDQ8</accession>
<dbReference type="AlphaFoldDB" id="A0AA35TDQ8"/>
<dbReference type="EMBL" id="CASHTH010003527">
    <property type="protein sequence ID" value="CAI8046078.1"/>
    <property type="molecule type" value="Genomic_DNA"/>
</dbReference>
<sequence>MIQWSKKSPRCRGCMCSHVAATYESIWTVAVGVLHNQTTTVEIVEEDVKTCADFLPVNFAGLVIGNQCGAQCDTNDCNNGCQRTIPSDVLEKPSAPPVLTPMSDTSLFDVDVPMELEMFEKPSVVFQIEYRPGVFVYHWMVDVIMTSFTEITIADFLLDLTSFPAESRLNVSFAYATEESGLSTFSDPTEIQLSGTCSVSALTETQVSITSDRDTRAGFFNHPVLNVTWCPTSCPEGVQNYTVTRRNCDEEVSETVNSTTSRVLLRSKSPGFFIRPCTVRVEVKTFLANGGTQLVSRTLTLSNANSVVFPELELSCSAAYDREEEKYVLDSQLTAPFSPATLSNIEVFVIRWDSFLKPQQVSVTQQLLHLVYFV</sequence>
<organism evidence="1 2">
    <name type="scientific">Geodia barretti</name>
    <name type="common">Barrett's horny sponge</name>
    <dbReference type="NCBI Taxonomy" id="519541"/>
    <lineage>
        <taxon>Eukaryota</taxon>
        <taxon>Metazoa</taxon>
        <taxon>Porifera</taxon>
        <taxon>Demospongiae</taxon>
        <taxon>Heteroscleromorpha</taxon>
        <taxon>Tetractinellida</taxon>
        <taxon>Astrophorina</taxon>
        <taxon>Geodiidae</taxon>
        <taxon>Geodia</taxon>
    </lineage>
</organism>